<proteinExistence type="predicted"/>
<name>A0A415G8P7_9FIRM</name>
<dbReference type="Proteomes" id="UP000283497">
    <property type="component" value="Unassembled WGS sequence"/>
</dbReference>
<dbReference type="SUPFAM" id="SSF56112">
    <property type="entry name" value="Protein kinase-like (PK-like)"/>
    <property type="match status" value="1"/>
</dbReference>
<reference evidence="2 3" key="1">
    <citation type="submission" date="2018-08" db="EMBL/GenBank/DDBJ databases">
        <title>A genome reference for cultivated species of the human gut microbiota.</title>
        <authorList>
            <person name="Zou Y."/>
            <person name="Xue W."/>
            <person name="Luo G."/>
        </authorList>
    </citation>
    <scope>NUCLEOTIDE SEQUENCE [LARGE SCALE GENOMIC DNA]</scope>
    <source>
        <strain evidence="2 3">AF45-14BH</strain>
    </source>
</reference>
<dbReference type="PROSITE" id="PS50011">
    <property type="entry name" value="PROTEIN_KINASE_DOM"/>
    <property type="match status" value="1"/>
</dbReference>
<dbReference type="RefSeq" id="WP_118314271.1">
    <property type="nucleotide sequence ID" value="NZ_QRNJ01000015.1"/>
</dbReference>
<gene>
    <name evidence="2" type="ORF">DW068_05340</name>
</gene>
<evidence type="ECO:0000259" key="1">
    <source>
        <dbReference type="PROSITE" id="PS50011"/>
    </source>
</evidence>
<feature type="domain" description="Protein kinase" evidence="1">
    <location>
        <begin position="21"/>
        <end position="201"/>
    </location>
</feature>
<dbReference type="InterPro" id="IPR000719">
    <property type="entry name" value="Prot_kinase_dom"/>
</dbReference>
<dbReference type="Gene3D" id="3.30.200.20">
    <property type="entry name" value="Phosphorylase Kinase, domain 1"/>
    <property type="match status" value="1"/>
</dbReference>
<dbReference type="GO" id="GO:0004672">
    <property type="term" value="F:protein kinase activity"/>
    <property type="evidence" value="ECO:0007669"/>
    <property type="project" value="InterPro"/>
</dbReference>
<evidence type="ECO:0000313" key="2">
    <source>
        <dbReference type="EMBL" id="RHK40130.1"/>
    </source>
</evidence>
<organism evidence="2 3">
    <name type="scientific">Anaerobutyricum hallii</name>
    <dbReference type="NCBI Taxonomy" id="39488"/>
    <lineage>
        <taxon>Bacteria</taxon>
        <taxon>Bacillati</taxon>
        <taxon>Bacillota</taxon>
        <taxon>Clostridia</taxon>
        <taxon>Lachnospirales</taxon>
        <taxon>Lachnospiraceae</taxon>
        <taxon>Anaerobutyricum</taxon>
    </lineage>
</organism>
<accession>A0A415G8P7</accession>
<comment type="caution">
    <text evidence="2">The sequence shown here is derived from an EMBL/GenBank/DDBJ whole genome shotgun (WGS) entry which is preliminary data.</text>
</comment>
<dbReference type="AlphaFoldDB" id="A0A415G8P7"/>
<dbReference type="InterPro" id="IPR011009">
    <property type="entry name" value="Kinase-like_dom_sf"/>
</dbReference>
<evidence type="ECO:0000313" key="3">
    <source>
        <dbReference type="Proteomes" id="UP000283497"/>
    </source>
</evidence>
<dbReference type="EMBL" id="QRNJ01000015">
    <property type="protein sequence ID" value="RHK40130.1"/>
    <property type="molecule type" value="Genomic_DNA"/>
</dbReference>
<dbReference type="Pfam" id="PF00069">
    <property type="entry name" value="Pkinase"/>
    <property type="match status" value="1"/>
</dbReference>
<protein>
    <recommendedName>
        <fullName evidence="1">Protein kinase domain-containing protein</fullName>
    </recommendedName>
</protein>
<sequence>MEKTFYSSDYLPERTLLKERYEICNELNQTGDRIIYEGKDRILRIEVIIQEFYPAALVHRYERLRVDILDRKYEEKFYIRRESFLKEAELLEKFSQVDGLVTPIDFFEANNTVYIIMKQLGEIITLKEFQKTVGSTEQFEVLKFLQCLLPVMNGIAALHRAGIIHCGIKPDRIIILNDSTMKLLLDTGTLRKFSIKTHRFQ</sequence>
<dbReference type="Gene3D" id="1.10.510.10">
    <property type="entry name" value="Transferase(Phosphotransferase) domain 1"/>
    <property type="match status" value="1"/>
</dbReference>
<dbReference type="GO" id="GO:0005524">
    <property type="term" value="F:ATP binding"/>
    <property type="evidence" value="ECO:0007669"/>
    <property type="project" value="InterPro"/>
</dbReference>